<dbReference type="InterPro" id="IPR058084">
    <property type="entry name" value="Slr1658-like"/>
</dbReference>
<dbReference type="NCBIfam" id="NF047703">
    <property type="entry name" value="slr1658_superfam"/>
    <property type="match status" value="1"/>
</dbReference>
<dbReference type="KEGG" id="dli:dnl_30820"/>
<evidence type="ECO:0008006" key="3">
    <source>
        <dbReference type="Google" id="ProtNLM"/>
    </source>
</evidence>
<evidence type="ECO:0000313" key="2">
    <source>
        <dbReference type="Proteomes" id="UP000663720"/>
    </source>
</evidence>
<organism evidence="1 2">
    <name type="scientific">Desulfonema limicola</name>
    <dbReference type="NCBI Taxonomy" id="45656"/>
    <lineage>
        <taxon>Bacteria</taxon>
        <taxon>Pseudomonadati</taxon>
        <taxon>Thermodesulfobacteriota</taxon>
        <taxon>Desulfobacteria</taxon>
        <taxon>Desulfobacterales</taxon>
        <taxon>Desulfococcaceae</taxon>
        <taxon>Desulfonema</taxon>
    </lineage>
</organism>
<reference evidence="1" key="1">
    <citation type="journal article" date="2021" name="Microb. Physiol.">
        <title>Proteogenomic Insights into the Physiology of Marine, Sulfate-Reducing, Filamentous Desulfonema limicola and Desulfonema magnum.</title>
        <authorList>
            <person name="Schnaars V."/>
            <person name="Wohlbrand L."/>
            <person name="Scheve S."/>
            <person name="Hinrichs C."/>
            <person name="Reinhardt R."/>
            <person name="Rabus R."/>
        </authorList>
    </citation>
    <scope>NUCLEOTIDE SEQUENCE</scope>
    <source>
        <strain evidence="1">5ac10</strain>
    </source>
</reference>
<dbReference type="AlphaFoldDB" id="A0A975B8J9"/>
<dbReference type="Proteomes" id="UP000663720">
    <property type="component" value="Chromosome"/>
</dbReference>
<gene>
    <name evidence="1" type="ORF">dnl_30820</name>
</gene>
<dbReference type="EMBL" id="CP061799">
    <property type="protein sequence ID" value="QTA80769.1"/>
    <property type="molecule type" value="Genomic_DNA"/>
</dbReference>
<evidence type="ECO:0000313" key="1">
    <source>
        <dbReference type="EMBL" id="QTA80769.1"/>
    </source>
</evidence>
<sequence>MSDNVKIFGDYVELDNVKEYMVISFSANTLAIDELWDSSALSARFLSGFWGNFFPKTGLQAGNIRNDVKDSVRYIAAELLGNAVKFSFLPEFIIKIGLYMINGELRFYVTNSVAPNHIDEFQDFIQTIMSHDPNDLYLQQMEKNAEQGNMESRMGFLTMILDYESLIAWKFGKDDGIDTVTTLVRLPIVRKK</sequence>
<name>A0A975B8J9_9BACT</name>
<protein>
    <recommendedName>
        <fullName evidence="3">ATP-binding protein</fullName>
    </recommendedName>
</protein>
<dbReference type="RefSeq" id="WP_207692346.1">
    <property type="nucleotide sequence ID" value="NZ_CP061799.1"/>
</dbReference>
<accession>A0A975B8J9</accession>
<proteinExistence type="predicted"/>
<keyword evidence="2" id="KW-1185">Reference proteome</keyword>